<keyword evidence="2 6" id="KW-0349">Heme</keyword>
<dbReference type="InterPro" id="IPR002324">
    <property type="entry name" value="Cyt_c_ID"/>
</dbReference>
<comment type="caution">
    <text evidence="9">The sequence shown here is derived from an EMBL/GenBank/DDBJ whole genome shotgun (WGS) entry which is preliminary data.</text>
</comment>
<evidence type="ECO:0000259" key="8">
    <source>
        <dbReference type="PROSITE" id="PS51007"/>
    </source>
</evidence>
<proteinExistence type="predicted"/>
<evidence type="ECO:0000313" key="9">
    <source>
        <dbReference type="EMBL" id="RZT76331.1"/>
    </source>
</evidence>
<keyword evidence="10" id="KW-1185">Reference proteome</keyword>
<gene>
    <name evidence="9" type="ORF">EV678_2207</name>
</gene>
<accession>A0ABY0IMA1</accession>
<evidence type="ECO:0000256" key="3">
    <source>
        <dbReference type="ARBA" id="ARBA00022723"/>
    </source>
</evidence>
<organism evidence="9 10">
    <name type="scientific">Azospira oryzae</name>
    <dbReference type="NCBI Taxonomy" id="146939"/>
    <lineage>
        <taxon>Bacteria</taxon>
        <taxon>Pseudomonadati</taxon>
        <taxon>Pseudomonadota</taxon>
        <taxon>Betaproteobacteria</taxon>
        <taxon>Rhodocyclales</taxon>
        <taxon>Rhodocyclaceae</taxon>
        <taxon>Azospira</taxon>
    </lineage>
</organism>
<dbReference type="InterPro" id="IPR009056">
    <property type="entry name" value="Cyt_c-like_dom"/>
</dbReference>
<keyword evidence="5 6" id="KW-0408">Iron</keyword>
<dbReference type="Proteomes" id="UP000292136">
    <property type="component" value="Unassembled WGS sequence"/>
</dbReference>
<dbReference type="Pfam" id="PF00034">
    <property type="entry name" value="Cytochrom_C"/>
    <property type="match status" value="1"/>
</dbReference>
<evidence type="ECO:0000256" key="2">
    <source>
        <dbReference type="ARBA" id="ARBA00022617"/>
    </source>
</evidence>
<evidence type="ECO:0000256" key="6">
    <source>
        <dbReference type="PROSITE-ProRule" id="PRU00433"/>
    </source>
</evidence>
<dbReference type="InterPro" id="IPR036909">
    <property type="entry name" value="Cyt_c-like_dom_sf"/>
</dbReference>
<sequence length="128" mass="13691">MIYRLLTMGLVLSWGAVQAADNSASAARAFCDSGKLAKGAEIAVFRGCLGCHTVDSKRIGPSYQEIAKKYPHTPEVVAQLAKKIRDGGKGNWGELSMPANPVSEAEAQTLAEWVLSLDEPPARYSSNP</sequence>
<keyword evidence="1" id="KW-0813">Transport</keyword>
<reference evidence="9 10" key="1">
    <citation type="submission" date="2019-02" db="EMBL/GenBank/DDBJ databases">
        <title>Genomic Encyclopedia of Type Strains, Phase IV (KMG-IV): sequencing the most valuable type-strain genomes for metagenomic binning, comparative biology and taxonomic classification.</title>
        <authorList>
            <person name="Goeker M."/>
        </authorList>
    </citation>
    <scope>NUCLEOTIDE SEQUENCE [LARGE SCALE GENOMIC DNA]</scope>
    <source>
        <strain evidence="9 10">DSM 21223</strain>
    </source>
</reference>
<dbReference type="SUPFAM" id="SSF46626">
    <property type="entry name" value="Cytochrome c"/>
    <property type="match status" value="1"/>
</dbReference>
<dbReference type="EMBL" id="SHKM01000002">
    <property type="protein sequence ID" value="RZT76331.1"/>
    <property type="molecule type" value="Genomic_DNA"/>
</dbReference>
<evidence type="ECO:0000256" key="7">
    <source>
        <dbReference type="SAM" id="SignalP"/>
    </source>
</evidence>
<dbReference type="PRINTS" id="PR00606">
    <property type="entry name" value="CYTCHROMECID"/>
</dbReference>
<keyword evidence="3 6" id="KW-0479">Metal-binding</keyword>
<keyword evidence="7" id="KW-0732">Signal</keyword>
<evidence type="ECO:0000313" key="10">
    <source>
        <dbReference type="Proteomes" id="UP000292136"/>
    </source>
</evidence>
<dbReference type="PROSITE" id="PS51007">
    <property type="entry name" value="CYTC"/>
    <property type="match status" value="1"/>
</dbReference>
<feature type="chain" id="PRO_5045345158" evidence="7">
    <location>
        <begin position="20"/>
        <end position="128"/>
    </location>
</feature>
<keyword evidence="4" id="KW-0249">Electron transport</keyword>
<name>A0ABY0IMA1_9RHOO</name>
<dbReference type="Gene3D" id="1.10.760.10">
    <property type="entry name" value="Cytochrome c-like domain"/>
    <property type="match status" value="1"/>
</dbReference>
<evidence type="ECO:0000256" key="5">
    <source>
        <dbReference type="ARBA" id="ARBA00023004"/>
    </source>
</evidence>
<feature type="domain" description="Cytochrome c" evidence="8">
    <location>
        <begin position="34"/>
        <end position="118"/>
    </location>
</feature>
<protein>
    <submittedName>
        <fullName evidence="9">Cytochrome c</fullName>
    </submittedName>
</protein>
<evidence type="ECO:0000256" key="4">
    <source>
        <dbReference type="ARBA" id="ARBA00022982"/>
    </source>
</evidence>
<dbReference type="RefSeq" id="WP_165397505.1">
    <property type="nucleotide sequence ID" value="NZ_SHKM01000002.1"/>
</dbReference>
<evidence type="ECO:0000256" key="1">
    <source>
        <dbReference type="ARBA" id="ARBA00022448"/>
    </source>
</evidence>
<feature type="signal peptide" evidence="7">
    <location>
        <begin position="1"/>
        <end position="19"/>
    </location>
</feature>